<keyword evidence="2" id="KW-1185">Reference proteome</keyword>
<dbReference type="Proteomes" id="UP001374535">
    <property type="component" value="Chromosome 4"/>
</dbReference>
<evidence type="ECO:0000313" key="1">
    <source>
        <dbReference type="EMBL" id="WVZ15042.1"/>
    </source>
</evidence>
<dbReference type="EMBL" id="CP144697">
    <property type="protein sequence ID" value="WVZ15042.1"/>
    <property type="molecule type" value="Genomic_DNA"/>
</dbReference>
<protein>
    <submittedName>
        <fullName evidence="1">Uncharacterized protein</fullName>
    </submittedName>
</protein>
<evidence type="ECO:0000313" key="2">
    <source>
        <dbReference type="Proteomes" id="UP001374535"/>
    </source>
</evidence>
<accession>A0AAQ3NU06</accession>
<dbReference type="AlphaFoldDB" id="A0AAQ3NU06"/>
<sequence length="155" mass="17124">MDSPPIYDDYNESAAITEFNIQAFEIGATPILDTSDCFDFSTIVDFNADFNTSAHTECVAIEVDTIAHSNTEFTLADSYIDIPVVACFDFAVYDFESVHKFYVVDHMASDLLKPIAYKVAIIVLTDISPYFNILVSAFVIDSLNVPEVCNADSCS</sequence>
<reference evidence="1 2" key="1">
    <citation type="journal article" date="2023" name="Life. Sci Alliance">
        <title>Evolutionary insights into 3D genome organization and epigenetic landscape of Vigna mungo.</title>
        <authorList>
            <person name="Junaid A."/>
            <person name="Singh B."/>
            <person name="Bhatia S."/>
        </authorList>
    </citation>
    <scope>NUCLEOTIDE SEQUENCE [LARGE SCALE GENOMIC DNA]</scope>
    <source>
        <strain evidence="1">Urdbean</strain>
    </source>
</reference>
<organism evidence="1 2">
    <name type="scientific">Vigna mungo</name>
    <name type="common">Black gram</name>
    <name type="synonym">Phaseolus mungo</name>
    <dbReference type="NCBI Taxonomy" id="3915"/>
    <lineage>
        <taxon>Eukaryota</taxon>
        <taxon>Viridiplantae</taxon>
        <taxon>Streptophyta</taxon>
        <taxon>Embryophyta</taxon>
        <taxon>Tracheophyta</taxon>
        <taxon>Spermatophyta</taxon>
        <taxon>Magnoliopsida</taxon>
        <taxon>eudicotyledons</taxon>
        <taxon>Gunneridae</taxon>
        <taxon>Pentapetalae</taxon>
        <taxon>rosids</taxon>
        <taxon>fabids</taxon>
        <taxon>Fabales</taxon>
        <taxon>Fabaceae</taxon>
        <taxon>Papilionoideae</taxon>
        <taxon>50 kb inversion clade</taxon>
        <taxon>NPAAA clade</taxon>
        <taxon>indigoferoid/millettioid clade</taxon>
        <taxon>Phaseoleae</taxon>
        <taxon>Vigna</taxon>
    </lineage>
</organism>
<proteinExistence type="predicted"/>
<name>A0AAQ3NU06_VIGMU</name>
<gene>
    <name evidence="1" type="ORF">V8G54_012608</name>
</gene>